<sequence length="482" mass="51231">MAFPDQHPDRLFVNGAWRDASDGRTIDVLNPATEQVLGTIQAATEQDVDEALASAQAGFGAWRSTDAWTRSARLREVARLLREWVPDAARLMTGEQGKPLAESVSEWNAAADQFDWYADEARRIYGRTVDGHSTANRITVRREPVGVAAAFSSWNFPALLPSRKIAPALAAGCSIIVKPAQEAPFSTLLIAEACRQADIPAGVVTMLTGSSRMISERLISSPVIRKISLTGSVPVGRQLLHAAADRIIPASMELGGHAPVLVFEDCDVEAAGGACAAFKFRNAGQVCASPSRFIVQRSIAERFTEAFVRATAGMRVGDGLDAGTDVGPLNNARRVEAAAALVSDAVELGARVAHGGGRDERFERGYFFHPTVLTGVPAHAAIMSDEPFAPVAPITEFDTLDEAIALANSTAYGLASYVFTRDLRTAILASERIEAGMVGVNTLAIATAEAPFGGTKDSGFGREGGAEGVLDYTTTKYVNIQI</sequence>
<dbReference type="FunFam" id="3.40.309.10:FF:000009">
    <property type="entry name" value="Aldehyde dehydrogenase A"/>
    <property type="match status" value="1"/>
</dbReference>
<dbReference type="InterPro" id="IPR015590">
    <property type="entry name" value="Aldehyde_DH_dom"/>
</dbReference>
<accession>A0A4P6KBW7</accession>
<dbReference type="InterPro" id="IPR016162">
    <property type="entry name" value="Ald_DH_N"/>
</dbReference>
<dbReference type="AlphaFoldDB" id="A0A4P6KBW7"/>
<dbReference type="GO" id="GO:0004777">
    <property type="term" value="F:succinate-semialdehyde dehydrogenase (NAD+) activity"/>
    <property type="evidence" value="ECO:0007669"/>
    <property type="project" value="TreeGrafter"/>
</dbReference>
<dbReference type="Pfam" id="PF00171">
    <property type="entry name" value="Aldedh"/>
    <property type="match status" value="1"/>
</dbReference>
<dbReference type="OrthoDB" id="6882680at2"/>
<proteinExistence type="inferred from homology"/>
<evidence type="ECO:0000256" key="1">
    <source>
        <dbReference type="ARBA" id="ARBA00009986"/>
    </source>
</evidence>
<evidence type="ECO:0000259" key="3">
    <source>
        <dbReference type="Pfam" id="PF00171"/>
    </source>
</evidence>
<dbReference type="CDD" id="cd07103">
    <property type="entry name" value="ALDH_F5_SSADH_GabD"/>
    <property type="match status" value="1"/>
</dbReference>
<evidence type="ECO:0000256" key="2">
    <source>
        <dbReference type="ARBA" id="ARBA00023002"/>
    </source>
</evidence>
<organism evidence="4 5">
    <name type="scientific">Leucobacter triazinivorans</name>
    <dbReference type="NCBI Taxonomy" id="1784719"/>
    <lineage>
        <taxon>Bacteria</taxon>
        <taxon>Bacillati</taxon>
        <taxon>Actinomycetota</taxon>
        <taxon>Actinomycetes</taxon>
        <taxon>Micrococcales</taxon>
        <taxon>Microbacteriaceae</taxon>
        <taxon>Leucobacter</taxon>
    </lineage>
</organism>
<dbReference type="GO" id="GO:0009450">
    <property type="term" value="P:gamma-aminobutyric acid catabolic process"/>
    <property type="evidence" value="ECO:0007669"/>
    <property type="project" value="TreeGrafter"/>
</dbReference>
<feature type="domain" description="Aldehyde dehydrogenase" evidence="3">
    <location>
        <begin position="17"/>
        <end position="478"/>
    </location>
</feature>
<protein>
    <submittedName>
        <fullName evidence="4">NAD-dependent succinate-semialdehyde dehydrogenase</fullName>
    </submittedName>
</protein>
<evidence type="ECO:0000313" key="5">
    <source>
        <dbReference type="Proteomes" id="UP000289260"/>
    </source>
</evidence>
<dbReference type="InterPro" id="IPR016161">
    <property type="entry name" value="Ald_DH/histidinol_DH"/>
</dbReference>
<dbReference type="FunFam" id="3.40.605.10:FF:000007">
    <property type="entry name" value="NAD/NADP-dependent betaine aldehyde dehydrogenase"/>
    <property type="match status" value="1"/>
</dbReference>
<dbReference type="EMBL" id="CP035806">
    <property type="protein sequence ID" value="QBE47717.1"/>
    <property type="molecule type" value="Genomic_DNA"/>
</dbReference>
<dbReference type="InterPro" id="IPR050740">
    <property type="entry name" value="Aldehyde_DH_Superfamily"/>
</dbReference>
<dbReference type="Gene3D" id="3.40.605.10">
    <property type="entry name" value="Aldehyde Dehydrogenase, Chain A, domain 1"/>
    <property type="match status" value="1"/>
</dbReference>
<gene>
    <name evidence="4" type="ORF">EVS81_01805</name>
</gene>
<dbReference type="InterPro" id="IPR016163">
    <property type="entry name" value="Ald_DH_C"/>
</dbReference>
<dbReference type="SUPFAM" id="SSF53720">
    <property type="entry name" value="ALDH-like"/>
    <property type="match status" value="1"/>
</dbReference>
<name>A0A4P6KBW7_9MICO</name>
<reference evidence="4 5" key="1">
    <citation type="submission" date="2019-02" db="EMBL/GenBank/DDBJ databases">
        <authorList>
            <person name="Sun L."/>
            <person name="Pan D."/>
            <person name="Wu X."/>
        </authorList>
    </citation>
    <scope>NUCLEOTIDE SEQUENCE [LARGE SCALE GENOMIC DNA]</scope>
    <source>
        <strain evidence="4 5">JW-1</strain>
    </source>
</reference>
<dbReference type="Proteomes" id="UP000289260">
    <property type="component" value="Chromosome"/>
</dbReference>
<keyword evidence="2" id="KW-0560">Oxidoreductase</keyword>
<comment type="similarity">
    <text evidence="1">Belongs to the aldehyde dehydrogenase family.</text>
</comment>
<evidence type="ECO:0000313" key="4">
    <source>
        <dbReference type="EMBL" id="QBE47717.1"/>
    </source>
</evidence>
<dbReference type="PANTHER" id="PTHR43353:SF5">
    <property type="entry name" value="SUCCINATE-SEMIALDEHYDE DEHYDROGENASE, MITOCHONDRIAL"/>
    <property type="match status" value="1"/>
</dbReference>
<dbReference type="PANTHER" id="PTHR43353">
    <property type="entry name" value="SUCCINATE-SEMIALDEHYDE DEHYDROGENASE, MITOCHONDRIAL"/>
    <property type="match status" value="1"/>
</dbReference>
<dbReference type="RefSeq" id="WP_130108871.1">
    <property type="nucleotide sequence ID" value="NZ_CP035806.1"/>
</dbReference>
<keyword evidence="5" id="KW-1185">Reference proteome</keyword>
<dbReference type="KEGG" id="ltr:EVS81_01805"/>
<dbReference type="Gene3D" id="3.40.309.10">
    <property type="entry name" value="Aldehyde Dehydrogenase, Chain A, domain 2"/>
    <property type="match status" value="1"/>
</dbReference>